<dbReference type="InterPro" id="IPR001360">
    <property type="entry name" value="Glyco_hydro_1"/>
</dbReference>
<dbReference type="GO" id="GO:0008422">
    <property type="term" value="F:beta-glucosidase activity"/>
    <property type="evidence" value="ECO:0007669"/>
    <property type="project" value="UniProtKB-ARBA"/>
</dbReference>
<dbReference type="PANTHER" id="PTHR10353">
    <property type="entry name" value="GLYCOSYL HYDROLASE"/>
    <property type="match status" value="1"/>
</dbReference>
<keyword evidence="2" id="KW-0378">Hydrolase</keyword>
<dbReference type="Proteomes" id="UP000026962">
    <property type="component" value="Chromosome 1"/>
</dbReference>
<name>A0A0E0JQ58_ORYPU</name>
<evidence type="ECO:0000256" key="4">
    <source>
        <dbReference type="RuleBase" id="RU003690"/>
    </source>
</evidence>
<protein>
    <recommendedName>
        <fullName evidence="7">4-hydroxy-7-methoxy-3-oxo-3,4-dihydro-2H-1,4-benzoxazin-2-yl glucosidebeta-D-glucosidase</fullName>
    </recommendedName>
</protein>
<evidence type="ECO:0000256" key="2">
    <source>
        <dbReference type="ARBA" id="ARBA00022801"/>
    </source>
</evidence>
<dbReference type="PROSITE" id="PS00653">
    <property type="entry name" value="GLYCOSYL_HYDROL_F1_2"/>
    <property type="match status" value="1"/>
</dbReference>
<evidence type="ECO:0000256" key="1">
    <source>
        <dbReference type="ARBA" id="ARBA00010838"/>
    </source>
</evidence>
<dbReference type="GO" id="GO:0005975">
    <property type="term" value="P:carbohydrate metabolic process"/>
    <property type="evidence" value="ECO:0007669"/>
    <property type="project" value="InterPro"/>
</dbReference>
<evidence type="ECO:0000313" key="6">
    <source>
        <dbReference type="Proteomes" id="UP000026962"/>
    </source>
</evidence>
<dbReference type="PRINTS" id="PR00131">
    <property type="entry name" value="GLHYDRLASE1"/>
</dbReference>
<keyword evidence="3" id="KW-0325">Glycoprotein</keyword>
<proteinExistence type="inferred from homology"/>
<dbReference type="SUPFAM" id="SSF51445">
    <property type="entry name" value="(Trans)glycosidases"/>
    <property type="match status" value="1"/>
</dbReference>
<dbReference type="Gramene" id="OPUNC01G33830.1">
    <property type="protein sequence ID" value="OPUNC01G33830.1"/>
    <property type="gene ID" value="OPUNC01G33830"/>
</dbReference>
<keyword evidence="6" id="KW-1185">Reference proteome</keyword>
<dbReference type="Gene3D" id="3.20.20.80">
    <property type="entry name" value="Glycosidases"/>
    <property type="match status" value="2"/>
</dbReference>
<reference evidence="5" key="1">
    <citation type="submission" date="2015-04" db="UniProtKB">
        <authorList>
            <consortium name="EnsemblPlants"/>
        </authorList>
    </citation>
    <scope>IDENTIFICATION</scope>
</reference>
<organism evidence="5">
    <name type="scientific">Oryza punctata</name>
    <name type="common">Red rice</name>
    <dbReference type="NCBI Taxonomy" id="4537"/>
    <lineage>
        <taxon>Eukaryota</taxon>
        <taxon>Viridiplantae</taxon>
        <taxon>Streptophyta</taxon>
        <taxon>Embryophyta</taxon>
        <taxon>Tracheophyta</taxon>
        <taxon>Spermatophyta</taxon>
        <taxon>Magnoliopsida</taxon>
        <taxon>Liliopsida</taxon>
        <taxon>Poales</taxon>
        <taxon>Poaceae</taxon>
        <taxon>BOP clade</taxon>
        <taxon>Oryzoideae</taxon>
        <taxon>Oryzeae</taxon>
        <taxon>Oryzinae</taxon>
        <taxon>Oryza</taxon>
    </lineage>
</organism>
<dbReference type="AlphaFoldDB" id="A0A0E0JQ58"/>
<dbReference type="Pfam" id="PF00232">
    <property type="entry name" value="Glyco_hydro_1"/>
    <property type="match status" value="2"/>
</dbReference>
<dbReference type="eggNOG" id="KOG0626">
    <property type="taxonomic scope" value="Eukaryota"/>
</dbReference>
<dbReference type="STRING" id="4537.A0A0E0JQ58"/>
<dbReference type="EnsemblPlants" id="OPUNC01G33830.1">
    <property type="protein sequence ID" value="OPUNC01G33830.1"/>
    <property type="gene ID" value="OPUNC01G33830"/>
</dbReference>
<dbReference type="OMA" id="WEDFTAY"/>
<comment type="similarity">
    <text evidence="1 4">Belongs to the glycosyl hydrolase 1 family.</text>
</comment>
<dbReference type="PANTHER" id="PTHR10353:SF335">
    <property type="entry name" value="BETA-GLUCOSIDASE 2"/>
    <property type="match status" value="1"/>
</dbReference>
<dbReference type="GO" id="GO:0033907">
    <property type="term" value="F:beta-D-fucosidase activity"/>
    <property type="evidence" value="ECO:0007669"/>
    <property type="project" value="UniProtKB-ARBA"/>
</dbReference>
<dbReference type="InterPro" id="IPR017853">
    <property type="entry name" value="GH"/>
</dbReference>
<dbReference type="GO" id="GO:0004565">
    <property type="term" value="F:beta-galactosidase activity"/>
    <property type="evidence" value="ECO:0007669"/>
    <property type="project" value="UniProtKB-ARBA"/>
</dbReference>
<sequence length="406" mass="46646">MSRLTLMRALRSRVIDGVLGYTRSVFPQDFVFGAATSAYQYEGAAAEDGRSPTIWGTENERQRYRGDVAAYGYHKYKGDVKLMAETGLEAYRFSISWSRFIPNGRGAVIQEGLKYYNNVIDELAKRGILPHIMLYHLDLPQALEDEYDGWEDFTAYADVCFREFGDRALQKGIVGVNMLSLWSYPLTNSIADLQADQRYRDFSLPTSDEEKCRFSSSILNKVQTELVKGAVDFIGINHYYFLYVNDRPLVEGVRDYVADRSVSYRVSKTDPPTEQHDPAQYPNDPKGLQLALEYLREYYGDFPIYIQENGKGSRNDSLLDDTDRVDYIKGYIGGVLDAIRNGVNVRGYFVWSFVDVLDLLDGYQTRYGLYRVDFDDGALPRRARRSTRWYSDFVRSKQDPVLIAQQ</sequence>
<dbReference type="HOGENOM" id="CLU_001859_1_3_1"/>
<reference evidence="5" key="2">
    <citation type="submission" date="2018-05" db="EMBL/GenBank/DDBJ databases">
        <title>OpunRS2 (Oryza punctata Reference Sequence Version 2).</title>
        <authorList>
            <person name="Zhang J."/>
            <person name="Kudrna D."/>
            <person name="Lee S."/>
            <person name="Talag J."/>
            <person name="Welchert J."/>
            <person name="Wing R.A."/>
        </authorList>
    </citation>
    <scope>NUCLEOTIDE SEQUENCE [LARGE SCALE GENOMIC DNA]</scope>
</reference>
<evidence type="ECO:0000313" key="5">
    <source>
        <dbReference type="EnsemblPlants" id="OPUNC01G33830.1"/>
    </source>
</evidence>
<dbReference type="InterPro" id="IPR033132">
    <property type="entry name" value="GH_1_N_CS"/>
</dbReference>
<evidence type="ECO:0008006" key="7">
    <source>
        <dbReference type="Google" id="ProtNLM"/>
    </source>
</evidence>
<evidence type="ECO:0000256" key="3">
    <source>
        <dbReference type="ARBA" id="ARBA00023180"/>
    </source>
</evidence>
<accession>A0A0E0JQ58</accession>